<reference evidence="2" key="1">
    <citation type="journal article" date="2017" name="Nat. Ecol. Evol.">
        <title>Genome expansion and lineage-specific genetic innovations in the forest pathogenic fungi Armillaria.</title>
        <authorList>
            <person name="Sipos G."/>
            <person name="Prasanna A.N."/>
            <person name="Walter M.C."/>
            <person name="O'Connor E."/>
            <person name="Balint B."/>
            <person name="Krizsan K."/>
            <person name="Kiss B."/>
            <person name="Hess J."/>
            <person name="Varga T."/>
            <person name="Slot J."/>
            <person name="Riley R."/>
            <person name="Boka B."/>
            <person name="Rigling D."/>
            <person name="Barry K."/>
            <person name="Lee J."/>
            <person name="Mihaltcheva S."/>
            <person name="LaButti K."/>
            <person name="Lipzen A."/>
            <person name="Waldron R."/>
            <person name="Moloney N.M."/>
            <person name="Sperisen C."/>
            <person name="Kredics L."/>
            <person name="Vagvoelgyi C."/>
            <person name="Patrignani A."/>
            <person name="Fitzpatrick D."/>
            <person name="Nagy I."/>
            <person name="Doyle S."/>
            <person name="Anderson J.B."/>
            <person name="Grigoriev I.V."/>
            <person name="Gueldener U."/>
            <person name="Muensterkoetter M."/>
            <person name="Nagy L.G."/>
        </authorList>
    </citation>
    <scope>NUCLEOTIDE SEQUENCE [LARGE SCALE GENOMIC DNA]</scope>
    <source>
        <strain evidence="2">28-4</strain>
    </source>
</reference>
<gene>
    <name evidence="1" type="ORF">ARMSODRAFT_101312</name>
</gene>
<keyword evidence="2" id="KW-1185">Reference proteome</keyword>
<dbReference type="Proteomes" id="UP000218334">
    <property type="component" value="Unassembled WGS sequence"/>
</dbReference>
<evidence type="ECO:0000313" key="2">
    <source>
        <dbReference type="Proteomes" id="UP000218334"/>
    </source>
</evidence>
<protein>
    <submittedName>
        <fullName evidence="1">Uncharacterized protein</fullName>
    </submittedName>
</protein>
<proteinExistence type="predicted"/>
<dbReference type="EMBL" id="KZ293524">
    <property type="protein sequence ID" value="PBK58783.1"/>
    <property type="molecule type" value="Genomic_DNA"/>
</dbReference>
<accession>A0A2H3B4L2</accession>
<dbReference type="AlphaFoldDB" id="A0A2H3B4L2"/>
<sequence>MSLIFNESLAQVWGREINYVLPPSVLNLFFLILNQNARRLKRRSDDPTDVATVEVYSPPTPLQSSLYSPSPLADSCLVDQDMRDTLHSVTDNLPFPSLADEHGCQPPLPCAQYQIRGPRTDGAEGLVGLGEGDIPYLHLEVLRARGVSYDAKGTSLNSTSARQLRIPPI</sequence>
<name>A0A2H3B4L2_9AGAR</name>
<evidence type="ECO:0000313" key="1">
    <source>
        <dbReference type="EMBL" id="PBK58783.1"/>
    </source>
</evidence>
<organism evidence="1 2">
    <name type="scientific">Armillaria solidipes</name>
    <dbReference type="NCBI Taxonomy" id="1076256"/>
    <lineage>
        <taxon>Eukaryota</taxon>
        <taxon>Fungi</taxon>
        <taxon>Dikarya</taxon>
        <taxon>Basidiomycota</taxon>
        <taxon>Agaricomycotina</taxon>
        <taxon>Agaricomycetes</taxon>
        <taxon>Agaricomycetidae</taxon>
        <taxon>Agaricales</taxon>
        <taxon>Marasmiineae</taxon>
        <taxon>Physalacriaceae</taxon>
        <taxon>Armillaria</taxon>
    </lineage>
</organism>